<feature type="domain" description="N-acetyltransferase" evidence="3">
    <location>
        <begin position="1"/>
        <end position="145"/>
    </location>
</feature>
<proteinExistence type="predicted"/>
<keyword evidence="1" id="KW-0808">Transferase</keyword>
<evidence type="ECO:0000313" key="4">
    <source>
        <dbReference type="EMBL" id="MBD8034147.1"/>
    </source>
</evidence>
<dbReference type="Gene3D" id="3.40.630.30">
    <property type="match status" value="1"/>
</dbReference>
<dbReference type="SUPFAM" id="SSF55729">
    <property type="entry name" value="Acyl-CoA N-acyltransferases (Nat)"/>
    <property type="match status" value="1"/>
</dbReference>
<dbReference type="Pfam" id="PF00583">
    <property type="entry name" value="Acetyltransf_1"/>
    <property type="match status" value="1"/>
</dbReference>
<protein>
    <submittedName>
        <fullName evidence="4">GNAT family N-acetyltransferase</fullName>
    </submittedName>
</protein>
<dbReference type="RefSeq" id="WP_191704651.1">
    <property type="nucleotide sequence ID" value="NZ_JACSPW010000013.1"/>
</dbReference>
<evidence type="ECO:0000256" key="2">
    <source>
        <dbReference type="ARBA" id="ARBA00023315"/>
    </source>
</evidence>
<accession>A0ABR8XQE3</accession>
<name>A0ABR8XQE3_9BACL</name>
<dbReference type="CDD" id="cd04301">
    <property type="entry name" value="NAT_SF"/>
    <property type="match status" value="1"/>
</dbReference>
<evidence type="ECO:0000259" key="3">
    <source>
        <dbReference type="PROSITE" id="PS51186"/>
    </source>
</evidence>
<sequence length="145" mass="16646">MKIRPMILEDTNKLDDLMNDLGYPSSKSKIQERFNKILGYSDYQTFVAEVKGNLVGFVGMCKQYAYEFDEPYIRVLALVVHEEFRRDNIGQSLMLAAEDWAKKNHCVAVILNSGNREERIAAHNFYKKLGYIGKSTGFSKSLVHD</sequence>
<keyword evidence="5" id="KW-1185">Reference proteome</keyword>
<dbReference type="InterPro" id="IPR000182">
    <property type="entry name" value="GNAT_dom"/>
</dbReference>
<gene>
    <name evidence="4" type="ORF">H9632_13835</name>
</gene>
<dbReference type="PANTHER" id="PTHR43877">
    <property type="entry name" value="AMINOALKYLPHOSPHONATE N-ACETYLTRANSFERASE-RELATED-RELATED"/>
    <property type="match status" value="1"/>
</dbReference>
<comment type="caution">
    <text evidence="4">The sequence shown here is derived from an EMBL/GenBank/DDBJ whole genome shotgun (WGS) entry which is preliminary data.</text>
</comment>
<evidence type="ECO:0000313" key="5">
    <source>
        <dbReference type="Proteomes" id="UP000600565"/>
    </source>
</evidence>
<evidence type="ECO:0000256" key="1">
    <source>
        <dbReference type="ARBA" id="ARBA00022679"/>
    </source>
</evidence>
<dbReference type="EMBL" id="JACSPW010000013">
    <property type="protein sequence ID" value="MBD8034147.1"/>
    <property type="molecule type" value="Genomic_DNA"/>
</dbReference>
<dbReference type="Proteomes" id="UP000600565">
    <property type="component" value="Unassembled WGS sequence"/>
</dbReference>
<keyword evidence="2" id="KW-0012">Acyltransferase</keyword>
<reference evidence="4 5" key="1">
    <citation type="submission" date="2020-08" db="EMBL/GenBank/DDBJ databases">
        <title>A Genomic Blueprint of the Chicken Gut Microbiome.</title>
        <authorList>
            <person name="Gilroy R."/>
            <person name="Ravi A."/>
            <person name="Getino M."/>
            <person name="Pursley I."/>
            <person name="Horton D.L."/>
            <person name="Alikhan N.-F."/>
            <person name="Baker D."/>
            <person name="Gharbi K."/>
            <person name="Hall N."/>
            <person name="Watson M."/>
            <person name="Adriaenssens E.M."/>
            <person name="Foster-Nyarko E."/>
            <person name="Jarju S."/>
            <person name="Secka A."/>
            <person name="Antonio M."/>
            <person name="Oren A."/>
            <person name="Chaudhuri R."/>
            <person name="La Ragione R.M."/>
            <person name="Hildebrand F."/>
            <person name="Pallen M.J."/>
        </authorList>
    </citation>
    <scope>NUCLEOTIDE SEQUENCE [LARGE SCALE GENOMIC DNA]</scope>
    <source>
        <strain evidence="4 5">Sa1YVA6</strain>
    </source>
</reference>
<organism evidence="4 5">
    <name type="scientific">Solibacillus merdavium</name>
    <dbReference type="NCBI Taxonomy" id="2762218"/>
    <lineage>
        <taxon>Bacteria</taxon>
        <taxon>Bacillati</taxon>
        <taxon>Bacillota</taxon>
        <taxon>Bacilli</taxon>
        <taxon>Bacillales</taxon>
        <taxon>Caryophanaceae</taxon>
        <taxon>Solibacillus</taxon>
    </lineage>
</organism>
<dbReference type="PROSITE" id="PS51186">
    <property type="entry name" value="GNAT"/>
    <property type="match status" value="1"/>
</dbReference>
<dbReference type="InterPro" id="IPR050832">
    <property type="entry name" value="Bact_Acetyltransf"/>
</dbReference>
<dbReference type="InterPro" id="IPR016181">
    <property type="entry name" value="Acyl_CoA_acyltransferase"/>
</dbReference>